<gene>
    <name evidence="1" type="ORF">L914_12449</name>
</gene>
<dbReference type="Proteomes" id="UP000054532">
    <property type="component" value="Unassembled WGS sequence"/>
</dbReference>
<protein>
    <submittedName>
        <fullName evidence="1">Uncharacterized protein</fullName>
    </submittedName>
</protein>
<organism evidence="1">
    <name type="scientific">Phytophthora nicotianae</name>
    <name type="common">Potato buckeye rot agent</name>
    <name type="synonym">Phytophthora parasitica</name>
    <dbReference type="NCBI Taxonomy" id="4792"/>
    <lineage>
        <taxon>Eukaryota</taxon>
        <taxon>Sar</taxon>
        <taxon>Stramenopiles</taxon>
        <taxon>Oomycota</taxon>
        <taxon>Peronosporomycetes</taxon>
        <taxon>Peronosporales</taxon>
        <taxon>Peronosporaceae</taxon>
        <taxon>Phytophthora</taxon>
    </lineage>
</organism>
<name>W2MZW0_PHYNI</name>
<evidence type="ECO:0000313" key="1">
    <source>
        <dbReference type="EMBL" id="ETM41800.1"/>
    </source>
</evidence>
<accession>W2MZW0</accession>
<sequence length="36" mass="4175">MTPHRSCMLPANFETIAFLRVNREMWNAASLIEQVP</sequence>
<dbReference type="AlphaFoldDB" id="W2MZW0"/>
<reference evidence="1" key="1">
    <citation type="submission" date="2013-11" db="EMBL/GenBank/DDBJ databases">
        <title>The Genome Sequence of Phytophthora parasitica IAC_01/95.</title>
        <authorList>
            <consortium name="The Broad Institute Genomics Platform"/>
            <person name="Russ C."/>
            <person name="Tyler B."/>
            <person name="Panabieres F."/>
            <person name="Shan W."/>
            <person name="Tripathy S."/>
            <person name="Grunwald N."/>
            <person name="Machado M."/>
            <person name="Johnson C.S."/>
            <person name="Arredondo F."/>
            <person name="Hong C."/>
            <person name="Coffey M."/>
            <person name="Young S.K."/>
            <person name="Zeng Q."/>
            <person name="Gargeya S."/>
            <person name="Fitzgerald M."/>
            <person name="Abouelleil A."/>
            <person name="Alvarado L."/>
            <person name="Chapman S.B."/>
            <person name="Gainer-Dewar J."/>
            <person name="Goldberg J."/>
            <person name="Griggs A."/>
            <person name="Gujja S."/>
            <person name="Hansen M."/>
            <person name="Howarth C."/>
            <person name="Imamovic A."/>
            <person name="Ireland A."/>
            <person name="Larimer J."/>
            <person name="McCowan C."/>
            <person name="Murphy C."/>
            <person name="Pearson M."/>
            <person name="Poon T.W."/>
            <person name="Priest M."/>
            <person name="Roberts A."/>
            <person name="Saif S."/>
            <person name="Shea T."/>
            <person name="Sykes S."/>
            <person name="Wortman J."/>
            <person name="Nusbaum C."/>
            <person name="Birren B."/>
        </authorList>
    </citation>
    <scope>NUCLEOTIDE SEQUENCE [LARGE SCALE GENOMIC DNA]</scope>
    <source>
        <strain evidence="1">IAC_01/95</strain>
    </source>
</reference>
<proteinExistence type="predicted"/>
<dbReference type="EMBL" id="KI693945">
    <property type="protein sequence ID" value="ETM41800.1"/>
    <property type="molecule type" value="Genomic_DNA"/>
</dbReference>